<dbReference type="KEGG" id="ria:C7V51_12820"/>
<evidence type="ECO:0000313" key="3">
    <source>
        <dbReference type="Proteomes" id="UP000283946"/>
    </source>
</evidence>
<proteinExistence type="predicted"/>
<dbReference type="GO" id="GO:0003700">
    <property type="term" value="F:DNA-binding transcription factor activity"/>
    <property type="evidence" value="ECO:0007669"/>
    <property type="project" value="InterPro"/>
</dbReference>
<evidence type="ECO:0000313" key="2">
    <source>
        <dbReference type="EMBL" id="AZZ56658.1"/>
    </source>
</evidence>
<dbReference type="RefSeq" id="WP_104265856.1">
    <property type="nucleotide sequence ID" value="NZ_CP028130.1"/>
</dbReference>
<dbReference type="GO" id="GO:0043565">
    <property type="term" value="F:sequence-specific DNA binding"/>
    <property type="evidence" value="ECO:0007669"/>
    <property type="project" value="InterPro"/>
</dbReference>
<name>A0AAD1AEC5_9MICO</name>
<protein>
    <recommendedName>
        <fullName evidence="1">HTH araC/xylS-type domain-containing protein</fullName>
    </recommendedName>
</protein>
<organism evidence="2 3">
    <name type="scientific">Rathayibacter iranicus</name>
    <dbReference type="NCBI Taxonomy" id="59737"/>
    <lineage>
        <taxon>Bacteria</taxon>
        <taxon>Bacillati</taxon>
        <taxon>Actinomycetota</taxon>
        <taxon>Actinomycetes</taxon>
        <taxon>Micrococcales</taxon>
        <taxon>Microbacteriaceae</taxon>
        <taxon>Rathayibacter</taxon>
    </lineage>
</organism>
<gene>
    <name evidence="2" type="ORF">C7V51_12820</name>
</gene>
<dbReference type="PROSITE" id="PS01124">
    <property type="entry name" value="HTH_ARAC_FAMILY_2"/>
    <property type="match status" value="1"/>
</dbReference>
<evidence type="ECO:0000259" key="1">
    <source>
        <dbReference type="PROSITE" id="PS01124"/>
    </source>
</evidence>
<reference evidence="2 3" key="1">
    <citation type="submission" date="2018-03" db="EMBL/GenBank/DDBJ databases">
        <title>Bacteriophage NCPPB3778 and a type I-E CRISPR drive the evolution of the US Biological Select Agent, Rathayibacter toxicus.</title>
        <authorList>
            <person name="Davis E.W.II."/>
            <person name="Tabima J.F."/>
            <person name="Weisberg A.J."/>
            <person name="Dantas Lopes L."/>
            <person name="Wiseman M.S."/>
            <person name="Wiseman M.S."/>
            <person name="Pupko T."/>
            <person name="Belcher M.S."/>
            <person name="Sechler A.J."/>
            <person name="Tancos M.A."/>
            <person name="Schroeder B.K."/>
            <person name="Murray T.D."/>
            <person name="Luster D.G."/>
            <person name="Schneider W.L."/>
            <person name="Rogers E."/>
            <person name="Andreote F.D."/>
            <person name="Grunwald N.J."/>
            <person name="Putnam M.L."/>
            <person name="Chang J.H."/>
        </authorList>
    </citation>
    <scope>NUCLEOTIDE SEQUENCE [LARGE SCALE GENOMIC DNA]</scope>
    <source>
        <strain evidence="2 3">NCCPB 2253</strain>
    </source>
</reference>
<dbReference type="Proteomes" id="UP000283946">
    <property type="component" value="Chromosome"/>
</dbReference>
<dbReference type="EMBL" id="CP028130">
    <property type="protein sequence ID" value="AZZ56658.1"/>
    <property type="molecule type" value="Genomic_DNA"/>
</dbReference>
<dbReference type="SMART" id="SM00342">
    <property type="entry name" value="HTH_ARAC"/>
    <property type="match status" value="1"/>
</dbReference>
<dbReference type="Gene3D" id="1.10.10.60">
    <property type="entry name" value="Homeodomain-like"/>
    <property type="match status" value="1"/>
</dbReference>
<dbReference type="AlphaFoldDB" id="A0AAD1AEC5"/>
<sequence>MLRNPGEAESVDRRVAVQGEPAMQWMAGLGYDVTSESPRMRAGGDVIRGRTFAVARLWHDASALTRRAGGGGSAISLVVEGRIRVTRVATSIEVGKGEGFIDTLDGATTVEVENSVGSIELRVSESFSRRYGVSVADGLHWLGPDLDSLPWLLSLANATLASRGERRDTTWSFTRAALENLVAAVLVEANEPPSDSIVDRALEEIRRSCTDPSFDVAALAATQRMTPRWLQVAFAERALTPRQAIRRERTRVARQILETHRGLGIDDVARRAGFPSSRALRDAFRALGEPASGELLSLHRAHHIRRVAESSRNADGRQGEGDTAARFATRIASAQ</sequence>
<accession>A0AAD1AEC5</accession>
<dbReference type="InterPro" id="IPR018060">
    <property type="entry name" value="HTH_AraC"/>
</dbReference>
<feature type="domain" description="HTH araC/xylS-type" evidence="1">
    <location>
        <begin position="199"/>
        <end position="285"/>
    </location>
</feature>